<evidence type="ECO:0000256" key="4">
    <source>
        <dbReference type="ARBA" id="ARBA00022679"/>
    </source>
</evidence>
<dbReference type="EC" id="2.1.1.72" evidence="2"/>
<keyword evidence="11" id="KW-1185">Reference proteome</keyword>
<accession>D3R2U6</accession>
<comment type="similarity">
    <text evidence="1">Belongs to the N(4)/N(6)-methyltransferase family.</text>
</comment>
<evidence type="ECO:0000256" key="1">
    <source>
        <dbReference type="ARBA" id="ARBA00006594"/>
    </source>
</evidence>
<dbReference type="eggNOG" id="COG0286">
    <property type="taxonomic scope" value="Bacteria"/>
</dbReference>
<feature type="domain" description="DNA methylase adenine-specific" evidence="8">
    <location>
        <begin position="165"/>
        <end position="211"/>
    </location>
</feature>
<feature type="domain" description="N6 adenine-specific DNA methyltransferase N-terminal" evidence="9">
    <location>
        <begin position="15"/>
        <end position="153"/>
    </location>
</feature>
<keyword evidence="4" id="KW-0808">Transferase</keyword>
<evidence type="ECO:0000256" key="2">
    <source>
        <dbReference type="ARBA" id="ARBA00011900"/>
    </source>
</evidence>
<proteinExistence type="inferred from homology"/>
<dbReference type="Proteomes" id="UP000008234">
    <property type="component" value="Chromosome"/>
</dbReference>
<dbReference type="GO" id="GO:0009007">
    <property type="term" value="F:site-specific DNA-methyltransferase (adenine-specific) activity"/>
    <property type="evidence" value="ECO:0007669"/>
    <property type="project" value="UniProtKB-EC"/>
</dbReference>
<protein>
    <recommendedName>
        <fullName evidence="2">site-specific DNA-methyltransferase (adenine-specific)</fullName>
        <ecNumber evidence="2">2.1.1.72</ecNumber>
    </recommendedName>
</protein>
<dbReference type="PANTHER" id="PTHR42933:SF1">
    <property type="entry name" value="SITE-SPECIFIC DNA-METHYLTRANSFERASE (ADENINE-SPECIFIC)"/>
    <property type="match status" value="1"/>
</dbReference>
<dbReference type="Pfam" id="PF12161">
    <property type="entry name" value="HsdM_N"/>
    <property type="match status" value="1"/>
</dbReference>
<dbReference type="PANTHER" id="PTHR42933">
    <property type="entry name" value="SLR6095 PROTEIN"/>
    <property type="match status" value="1"/>
</dbReference>
<evidence type="ECO:0000256" key="6">
    <source>
        <dbReference type="ARBA" id="ARBA00022747"/>
    </source>
</evidence>
<dbReference type="InterPro" id="IPR051537">
    <property type="entry name" value="DNA_Adenine_Mtase"/>
</dbReference>
<dbReference type="STRING" id="699246.HMPREF0868_1226"/>
<evidence type="ECO:0000256" key="5">
    <source>
        <dbReference type="ARBA" id="ARBA00022691"/>
    </source>
</evidence>
<name>D3R2U6_MAGIU</name>
<dbReference type="RefSeq" id="WP_012993115.1">
    <property type="nucleotide sequence ID" value="NC_013895.2"/>
</dbReference>
<dbReference type="Gene3D" id="1.20.1260.30">
    <property type="match status" value="1"/>
</dbReference>
<dbReference type="GO" id="GO:0009307">
    <property type="term" value="P:DNA restriction-modification system"/>
    <property type="evidence" value="ECO:0007669"/>
    <property type="project" value="UniProtKB-KW"/>
</dbReference>
<dbReference type="Pfam" id="PF02384">
    <property type="entry name" value="N6_Mtase"/>
    <property type="match status" value="1"/>
</dbReference>
<dbReference type="InterPro" id="IPR003356">
    <property type="entry name" value="DNA_methylase_A-5"/>
</dbReference>
<organism evidence="10 11">
    <name type="scientific">Mageeibacillus indolicus (strain UPII9-5)</name>
    <name type="common">Clostridiales genomosp. BVAB3 (strain UPII9-5)</name>
    <dbReference type="NCBI Taxonomy" id="699246"/>
    <lineage>
        <taxon>Bacteria</taxon>
        <taxon>Bacillati</taxon>
        <taxon>Bacillota</taxon>
        <taxon>Clostridia</taxon>
        <taxon>Eubacteriales</taxon>
        <taxon>Oscillospiraceae</taxon>
        <taxon>Mageeibacillus</taxon>
    </lineage>
</organism>
<keyword evidence="6" id="KW-0680">Restriction system</keyword>
<dbReference type="InterPro" id="IPR022749">
    <property type="entry name" value="D12N6_MeTrfase_N"/>
</dbReference>
<reference evidence="11" key="1">
    <citation type="submission" date="2009-12" db="EMBL/GenBank/DDBJ databases">
        <title>Sequence of Clostridiales genomosp. BVAB3 str. UPII9-5.</title>
        <authorList>
            <person name="Madupu R."/>
            <person name="Durkin A.S."/>
            <person name="Torralba M."/>
            <person name="Methe B."/>
            <person name="Sutton G.G."/>
            <person name="Strausberg R.L."/>
            <person name="Nelson K.E."/>
        </authorList>
    </citation>
    <scope>NUCLEOTIDE SEQUENCE [LARGE SCALE GENOMIC DNA]</scope>
    <source>
        <strain evidence="11">UPII9-5</strain>
    </source>
</reference>
<evidence type="ECO:0000259" key="8">
    <source>
        <dbReference type="Pfam" id="PF02384"/>
    </source>
</evidence>
<dbReference type="HOGENOM" id="CLU_013049_5_2_9"/>
<dbReference type="KEGG" id="clo:HMPREF0868_1226"/>
<gene>
    <name evidence="10" type="ordered locus">HMPREF0868_1226</name>
</gene>
<dbReference type="GO" id="GO:0008170">
    <property type="term" value="F:N-methyltransferase activity"/>
    <property type="evidence" value="ECO:0007669"/>
    <property type="project" value="InterPro"/>
</dbReference>
<evidence type="ECO:0000259" key="9">
    <source>
        <dbReference type="Pfam" id="PF12161"/>
    </source>
</evidence>
<evidence type="ECO:0000313" key="10">
    <source>
        <dbReference type="EMBL" id="ADC90449.1"/>
    </source>
</evidence>
<dbReference type="InterPro" id="IPR038333">
    <property type="entry name" value="T1MK-like_N_sf"/>
</dbReference>
<sequence length="230" mass="26256">MAKKKTADKALNIDSILFNCRDYLRAARNSGSFFEKKDMMLTLVFLRFIGEKYEDGIEALRKTLIEHGLDPDDENIRAAFFDDATFADGTYNLPVEARWSTIINTPAPKLNVALDTALSRLEAEDPQLKGCFIKGTFTTRNLAANDIKKIVDEVNKISHKAFGEEKDLIGYVYEYFLKEFAVNATKEEGEFYTPHHDVVKLIAAMIEPFEGTLYEKYLLEWRQKVTDAVC</sequence>
<dbReference type="AlphaFoldDB" id="D3R2U6"/>
<dbReference type="GO" id="GO:0032259">
    <property type="term" value="P:methylation"/>
    <property type="evidence" value="ECO:0007669"/>
    <property type="project" value="UniProtKB-KW"/>
</dbReference>
<dbReference type="InterPro" id="IPR029063">
    <property type="entry name" value="SAM-dependent_MTases_sf"/>
</dbReference>
<dbReference type="SUPFAM" id="SSF53335">
    <property type="entry name" value="S-adenosyl-L-methionine-dependent methyltransferases"/>
    <property type="match status" value="1"/>
</dbReference>
<evidence type="ECO:0000313" key="11">
    <source>
        <dbReference type="Proteomes" id="UP000008234"/>
    </source>
</evidence>
<dbReference type="EMBL" id="CP001850">
    <property type="protein sequence ID" value="ADC90449.1"/>
    <property type="molecule type" value="Genomic_DNA"/>
</dbReference>
<comment type="catalytic activity">
    <reaction evidence="7">
        <text>a 2'-deoxyadenosine in DNA + S-adenosyl-L-methionine = an N(6)-methyl-2'-deoxyadenosine in DNA + S-adenosyl-L-homocysteine + H(+)</text>
        <dbReference type="Rhea" id="RHEA:15197"/>
        <dbReference type="Rhea" id="RHEA-COMP:12418"/>
        <dbReference type="Rhea" id="RHEA-COMP:12419"/>
        <dbReference type="ChEBI" id="CHEBI:15378"/>
        <dbReference type="ChEBI" id="CHEBI:57856"/>
        <dbReference type="ChEBI" id="CHEBI:59789"/>
        <dbReference type="ChEBI" id="CHEBI:90615"/>
        <dbReference type="ChEBI" id="CHEBI:90616"/>
        <dbReference type="EC" id="2.1.1.72"/>
    </reaction>
</comment>
<keyword evidence="5" id="KW-0949">S-adenosyl-L-methionine</keyword>
<evidence type="ECO:0000256" key="7">
    <source>
        <dbReference type="ARBA" id="ARBA00047942"/>
    </source>
</evidence>
<dbReference type="GO" id="GO:0003677">
    <property type="term" value="F:DNA binding"/>
    <property type="evidence" value="ECO:0007669"/>
    <property type="project" value="InterPro"/>
</dbReference>
<keyword evidence="3" id="KW-0489">Methyltransferase</keyword>
<evidence type="ECO:0000256" key="3">
    <source>
        <dbReference type="ARBA" id="ARBA00022603"/>
    </source>
</evidence>
<dbReference type="Gene3D" id="3.40.50.150">
    <property type="entry name" value="Vaccinia Virus protein VP39"/>
    <property type="match status" value="1"/>
</dbReference>